<dbReference type="InterPro" id="IPR018247">
    <property type="entry name" value="EF_Hand_1_Ca_BS"/>
</dbReference>
<evidence type="ECO:0000256" key="3">
    <source>
        <dbReference type="SAM" id="Coils"/>
    </source>
</evidence>
<name>A0A3Q1H7G3_9TELE</name>
<dbReference type="GO" id="GO:0035371">
    <property type="term" value="C:microtubule plus-end"/>
    <property type="evidence" value="ECO:0007669"/>
    <property type="project" value="TreeGrafter"/>
</dbReference>
<keyword evidence="6" id="KW-1185">Reference proteome</keyword>
<evidence type="ECO:0000256" key="1">
    <source>
        <dbReference type="ARBA" id="ARBA00006652"/>
    </source>
</evidence>
<dbReference type="Pfam" id="PF15301">
    <property type="entry name" value="SLAIN"/>
    <property type="match status" value="2"/>
</dbReference>
<protein>
    <submittedName>
        <fullName evidence="5">SLAIN motif family, member 1a</fullName>
    </submittedName>
</protein>
<dbReference type="AlphaFoldDB" id="A0A3Q1H7G3"/>
<reference evidence="5" key="1">
    <citation type="submission" date="2025-08" db="UniProtKB">
        <authorList>
            <consortium name="Ensembl"/>
        </authorList>
    </citation>
    <scope>IDENTIFICATION</scope>
</reference>
<feature type="region of interest" description="Disordered" evidence="4">
    <location>
        <begin position="257"/>
        <end position="314"/>
    </location>
</feature>
<feature type="region of interest" description="Disordered" evidence="4">
    <location>
        <begin position="360"/>
        <end position="384"/>
    </location>
</feature>
<dbReference type="InterPro" id="IPR026179">
    <property type="entry name" value="Slain"/>
</dbReference>
<dbReference type="Proteomes" id="UP000257200">
    <property type="component" value="Unplaced"/>
</dbReference>
<dbReference type="GO" id="GO:0031116">
    <property type="term" value="P:positive regulation of microtubule polymerization"/>
    <property type="evidence" value="ECO:0007669"/>
    <property type="project" value="TreeGrafter"/>
</dbReference>
<reference evidence="5" key="2">
    <citation type="submission" date="2025-09" db="UniProtKB">
        <authorList>
            <consortium name="Ensembl"/>
        </authorList>
    </citation>
    <scope>IDENTIFICATION</scope>
</reference>
<comment type="similarity">
    <text evidence="1">Belongs to the SLAIN motif-containing family.</text>
</comment>
<evidence type="ECO:0000256" key="2">
    <source>
        <dbReference type="ARBA" id="ARBA00023054"/>
    </source>
</evidence>
<evidence type="ECO:0000256" key="4">
    <source>
        <dbReference type="SAM" id="MobiDB-lite"/>
    </source>
</evidence>
<proteinExistence type="inferred from homology"/>
<feature type="compositionally biased region" description="Acidic residues" evidence="4">
    <location>
        <begin position="271"/>
        <end position="282"/>
    </location>
</feature>
<sequence length="465" mass="50837">MEAEVLNPQMMADVNGNNKITNAELEVLKLQELVRKLEKQNEQLRTRANAVNNCSVGPHLQSPLSCLRGATTCPGDNFPSKYDISSPTQTHPCSPRAPVEEPFAYFQPSSAPPEAAVEDGGAAGGSSVLDEVDVLDLSSVLPVGEPDSWLYVSPKARLHGESLLSPLQWCRQVLDHPGPEVELAKMTLCHRLDQGTVSISPQSSLDSEVGVSELEDDSISMSYKLQDMTDVEVMARLQEESLRQDYASTSATASRRSSSFSLHSLRRSEMDLEEEDEEDEGYDQLPPPQPRLFRTGSMQRGSLPHSHTFSSIRDCRRSSAAPQFSLSGLSQYSGPSSLITETHSAYRNSTDKLRRSMPNLIRAPTSHGPSSLPPMPSLRSSQSFDSSSGLARLQSSSKTRVCYSYSTILALIPAESVCFLYLSLLIVFPGFRCLPFLSVCSLLTPPKSLAALSALRDGSWKDGCY</sequence>
<organism evidence="5 6">
    <name type="scientific">Acanthochromis polyacanthus</name>
    <name type="common">spiny chromis</name>
    <dbReference type="NCBI Taxonomy" id="80966"/>
    <lineage>
        <taxon>Eukaryota</taxon>
        <taxon>Metazoa</taxon>
        <taxon>Chordata</taxon>
        <taxon>Craniata</taxon>
        <taxon>Vertebrata</taxon>
        <taxon>Euteleostomi</taxon>
        <taxon>Actinopterygii</taxon>
        <taxon>Neopterygii</taxon>
        <taxon>Teleostei</taxon>
        <taxon>Neoteleostei</taxon>
        <taxon>Acanthomorphata</taxon>
        <taxon>Ovalentaria</taxon>
        <taxon>Pomacentridae</taxon>
        <taxon>Acanthochromis</taxon>
    </lineage>
</organism>
<dbReference type="PANTHER" id="PTHR22406">
    <property type="entry name" value="NASCENT POLYPEPTIDE-ASSOCIATED COMPLEX SUBUNIT ALPHA, MUSCLE-SPECIFIC FORM"/>
    <property type="match status" value="1"/>
</dbReference>
<keyword evidence="2 3" id="KW-0175">Coiled coil</keyword>
<accession>A0A3Q1H7G3</accession>
<dbReference type="GO" id="GO:0007020">
    <property type="term" value="P:microtubule nucleation"/>
    <property type="evidence" value="ECO:0007669"/>
    <property type="project" value="TreeGrafter"/>
</dbReference>
<dbReference type="GeneTree" id="ENSGT00390000017860"/>
<dbReference type="Ensembl" id="ENSAPOT00000007864.1">
    <property type="protein sequence ID" value="ENSAPOP00000024785.1"/>
    <property type="gene ID" value="ENSAPOG00000007474.1"/>
</dbReference>
<feature type="coiled-coil region" evidence="3">
    <location>
        <begin position="20"/>
        <end position="54"/>
    </location>
</feature>
<feature type="compositionally biased region" description="Polar residues" evidence="4">
    <location>
        <begin position="296"/>
        <end position="311"/>
    </location>
</feature>
<dbReference type="PROSITE" id="PS00018">
    <property type="entry name" value="EF_HAND_1"/>
    <property type="match status" value="1"/>
</dbReference>
<dbReference type="PANTHER" id="PTHR22406:SF2">
    <property type="entry name" value="SLAIN MOTIF-CONTAINING PROTEIN 1"/>
    <property type="match status" value="1"/>
</dbReference>
<dbReference type="GO" id="GO:0031122">
    <property type="term" value="P:cytoplasmic microtubule organization"/>
    <property type="evidence" value="ECO:0007669"/>
    <property type="project" value="TreeGrafter"/>
</dbReference>
<evidence type="ECO:0000313" key="5">
    <source>
        <dbReference type="Ensembl" id="ENSAPOP00000024785.1"/>
    </source>
</evidence>
<evidence type="ECO:0000313" key="6">
    <source>
        <dbReference type="Proteomes" id="UP000257200"/>
    </source>
</evidence>